<dbReference type="InterPro" id="IPR010611">
    <property type="entry name" value="3D_dom"/>
</dbReference>
<dbReference type="CDD" id="cd14667">
    <property type="entry name" value="3D_containing_proteins"/>
    <property type="match status" value="1"/>
</dbReference>
<comment type="caution">
    <text evidence="3">The sequence shown here is derived from an EMBL/GenBank/DDBJ whole genome shotgun (WGS) entry which is preliminary data.</text>
</comment>
<dbReference type="Gene3D" id="2.40.40.10">
    <property type="entry name" value="RlpA-like domain"/>
    <property type="match status" value="1"/>
</dbReference>
<dbReference type="PANTHER" id="PTHR39160:SF4">
    <property type="entry name" value="RESUSCITATION-PROMOTING FACTOR RPFB"/>
    <property type="match status" value="1"/>
</dbReference>
<protein>
    <submittedName>
        <fullName evidence="3">3D domain protein</fullName>
    </submittedName>
</protein>
<dbReference type="Proteomes" id="UP000017908">
    <property type="component" value="Unassembled WGS sequence"/>
</dbReference>
<keyword evidence="1" id="KW-0732">Signal</keyword>
<dbReference type="SUPFAM" id="SSF50685">
    <property type="entry name" value="Barwin-like endoglucanases"/>
    <property type="match status" value="1"/>
</dbReference>
<name>R7MVH9_MEGEL</name>
<dbReference type="PANTHER" id="PTHR39160">
    <property type="entry name" value="CELL WALL-BINDING PROTEIN YOCH"/>
    <property type="match status" value="1"/>
</dbReference>
<accession>R7MVH9</accession>
<sequence>MVAVDPDVIPLGSQLYIEGYGYAVAADTGGAIVGDRIDLAMDSTSEALDFGRRDVVVYVLG</sequence>
<evidence type="ECO:0000313" key="3">
    <source>
        <dbReference type="EMBL" id="CDF04351.1"/>
    </source>
</evidence>
<reference evidence="3" key="1">
    <citation type="submission" date="2012-11" db="EMBL/GenBank/DDBJ databases">
        <title>Dependencies among metagenomic species, viruses, plasmids and units of genetic variation.</title>
        <authorList>
            <person name="Nielsen H.B."/>
            <person name="Almeida M."/>
            <person name="Juncker A.S."/>
            <person name="Rasmussen S."/>
            <person name="Li J."/>
            <person name="Sunagawa S."/>
            <person name="Plichta D."/>
            <person name="Gautier L."/>
            <person name="Le Chatelier E."/>
            <person name="Peletier E."/>
            <person name="Bonde I."/>
            <person name="Nielsen T."/>
            <person name="Manichanh C."/>
            <person name="Arumugam M."/>
            <person name="Batto J."/>
            <person name="Santos M.B.Q.D."/>
            <person name="Blom N."/>
            <person name="Borruel N."/>
            <person name="Burgdorf K.S."/>
            <person name="Boumezbeur F."/>
            <person name="Casellas F."/>
            <person name="Dore J."/>
            <person name="Guarner F."/>
            <person name="Hansen T."/>
            <person name="Hildebrand F."/>
            <person name="Kaas R.S."/>
            <person name="Kennedy S."/>
            <person name="Kristiansen K."/>
            <person name="Kultima J.R."/>
            <person name="Leonard P."/>
            <person name="Levenez F."/>
            <person name="Lund O."/>
            <person name="Moumen B."/>
            <person name="Le Paslier D."/>
            <person name="Pons N."/>
            <person name="Pedersen O."/>
            <person name="Prifti E."/>
            <person name="Qin J."/>
            <person name="Raes J."/>
            <person name="Tap J."/>
            <person name="Tims S."/>
            <person name="Ussery D.W."/>
            <person name="Yamada T."/>
            <person name="MetaHit consortium"/>
            <person name="Renault P."/>
            <person name="Sicheritz-Ponten T."/>
            <person name="Bork P."/>
            <person name="Wang J."/>
            <person name="Brunak S."/>
            <person name="Ehrlich S.D."/>
        </authorList>
    </citation>
    <scope>NUCLEOTIDE SEQUENCE [LARGE SCALE GENOMIC DNA]</scope>
</reference>
<dbReference type="InterPro" id="IPR051933">
    <property type="entry name" value="Resuscitation_pf_RpfB"/>
</dbReference>
<proteinExistence type="predicted"/>
<dbReference type="GO" id="GO:0019867">
    <property type="term" value="C:outer membrane"/>
    <property type="evidence" value="ECO:0007669"/>
    <property type="project" value="InterPro"/>
</dbReference>
<organism evidence="3 4">
    <name type="scientific">Megasphaera elsdenii CAG:570</name>
    <dbReference type="NCBI Taxonomy" id="1263087"/>
    <lineage>
        <taxon>Bacteria</taxon>
        <taxon>Bacillati</taxon>
        <taxon>Bacillota</taxon>
        <taxon>Negativicutes</taxon>
        <taxon>Veillonellales</taxon>
        <taxon>Veillonellaceae</taxon>
        <taxon>Megasphaera</taxon>
    </lineage>
</organism>
<gene>
    <name evidence="3" type="ORF">BN715_00712</name>
</gene>
<feature type="domain" description="3D" evidence="2">
    <location>
        <begin position="2"/>
        <end position="60"/>
    </location>
</feature>
<dbReference type="InterPro" id="IPR059180">
    <property type="entry name" value="3D_YorM"/>
</dbReference>
<evidence type="ECO:0000256" key="1">
    <source>
        <dbReference type="ARBA" id="ARBA00022729"/>
    </source>
</evidence>
<dbReference type="EMBL" id="CBKE010000064">
    <property type="protein sequence ID" value="CDF04351.1"/>
    <property type="molecule type" value="Genomic_DNA"/>
</dbReference>
<dbReference type="InterPro" id="IPR036908">
    <property type="entry name" value="RlpA-like_sf"/>
</dbReference>
<dbReference type="AlphaFoldDB" id="R7MVH9"/>
<evidence type="ECO:0000313" key="4">
    <source>
        <dbReference type="Proteomes" id="UP000017908"/>
    </source>
</evidence>
<evidence type="ECO:0000259" key="2">
    <source>
        <dbReference type="Pfam" id="PF06725"/>
    </source>
</evidence>
<dbReference type="GO" id="GO:0004553">
    <property type="term" value="F:hydrolase activity, hydrolyzing O-glycosyl compounds"/>
    <property type="evidence" value="ECO:0007669"/>
    <property type="project" value="InterPro"/>
</dbReference>
<dbReference type="GO" id="GO:0009254">
    <property type="term" value="P:peptidoglycan turnover"/>
    <property type="evidence" value="ECO:0007669"/>
    <property type="project" value="InterPro"/>
</dbReference>
<dbReference type="Pfam" id="PF06725">
    <property type="entry name" value="3D"/>
    <property type="match status" value="1"/>
</dbReference>